<reference evidence="2" key="1">
    <citation type="submission" date="2017-09" db="EMBL/GenBank/DDBJ databases">
        <title>Depth-based differentiation of microbial function through sediment-hosted aquifers and enrichment of novel symbionts in the deep terrestrial subsurface.</title>
        <authorList>
            <person name="Probst A.J."/>
            <person name="Ladd B."/>
            <person name="Jarett J.K."/>
            <person name="Geller-Mcgrath D.E."/>
            <person name="Sieber C.M.K."/>
            <person name="Emerson J.B."/>
            <person name="Anantharaman K."/>
            <person name="Thomas B.C."/>
            <person name="Malmstrom R."/>
            <person name="Stieglmeier M."/>
            <person name="Klingl A."/>
            <person name="Woyke T."/>
            <person name="Ryan C.M."/>
            <person name="Banfield J.F."/>
        </authorList>
    </citation>
    <scope>NUCLEOTIDE SEQUENCE [LARGE SCALE GENOMIC DNA]</scope>
</reference>
<protein>
    <recommendedName>
        <fullName evidence="3">Protein kinase domain-containing protein</fullName>
    </recommendedName>
</protein>
<dbReference type="AlphaFoldDB" id="A0A2M8EQ08"/>
<comment type="caution">
    <text evidence="1">The sequence shown here is derived from an EMBL/GenBank/DDBJ whole genome shotgun (WGS) entry which is preliminary data.</text>
</comment>
<dbReference type="EMBL" id="PFSI01000014">
    <property type="protein sequence ID" value="PJC24833.1"/>
    <property type="molecule type" value="Genomic_DNA"/>
</dbReference>
<evidence type="ECO:0000313" key="1">
    <source>
        <dbReference type="EMBL" id="PJC24833.1"/>
    </source>
</evidence>
<proteinExistence type="predicted"/>
<evidence type="ECO:0000313" key="2">
    <source>
        <dbReference type="Proteomes" id="UP000230251"/>
    </source>
</evidence>
<organism evidence="1 2">
    <name type="scientific">Candidatus Uhrbacteria bacterium CG_4_9_14_0_2_um_filter_41_50</name>
    <dbReference type="NCBI Taxonomy" id="1975031"/>
    <lineage>
        <taxon>Bacteria</taxon>
        <taxon>Candidatus Uhriibacteriota</taxon>
    </lineage>
</organism>
<evidence type="ECO:0008006" key="3">
    <source>
        <dbReference type="Google" id="ProtNLM"/>
    </source>
</evidence>
<name>A0A2M8EQ08_9BACT</name>
<dbReference type="Gene3D" id="1.10.510.10">
    <property type="entry name" value="Transferase(Phosphotransferase) domain 1"/>
    <property type="match status" value="1"/>
</dbReference>
<dbReference type="Proteomes" id="UP000230251">
    <property type="component" value="Unassembled WGS sequence"/>
</dbReference>
<sequence length="269" mass="30687">MAIFEELKKTIDPAIIHLIDKELSPDGRVQKLLGGKVLKFAFDYQPIMDSIDPQIKENRNRALHILNAVSERSPYLTYQVLGGNFKTDRHEGIELHRELSITTLDRLLEKEPLPPLSDCARYITEAMRGAAFLVKHNLRLTDLAPHNIAINQELNTGQLFDYDSLFTDDFVMEGYMTHPGFCPPERIPEKDTEAMNYTDQFEVFLSMMGPMPPQIEGIITEAEMVYEFGATLTKVFQVYTEPVPEIVEKMSSPDPTKRPKLIEVIDTLT</sequence>
<dbReference type="InterPro" id="IPR011009">
    <property type="entry name" value="Kinase-like_dom_sf"/>
</dbReference>
<dbReference type="SUPFAM" id="SSF56112">
    <property type="entry name" value="Protein kinase-like (PK-like)"/>
    <property type="match status" value="1"/>
</dbReference>
<gene>
    <name evidence="1" type="ORF">CO057_00595</name>
</gene>
<accession>A0A2M8EQ08</accession>